<evidence type="ECO:0000256" key="3">
    <source>
        <dbReference type="ARBA" id="ARBA00023002"/>
    </source>
</evidence>
<dbReference type="AlphaFoldDB" id="A0A812ND50"/>
<dbReference type="InterPro" id="IPR023210">
    <property type="entry name" value="NADP_OxRdtase_dom"/>
</dbReference>
<keyword evidence="7" id="KW-1185">Reference proteome</keyword>
<feature type="region of interest" description="Disordered" evidence="4">
    <location>
        <begin position="163"/>
        <end position="208"/>
    </location>
</feature>
<keyword evidence="3" id="KW-0560">Oxidoreductase</keyword>
<dbReference type="EMBL" id="CAJNDS010002064">
    <property type="protein sequence ID" value="CAE7300237.1"/>
    <property type="molecule type" value="Genomic_DNA"/>
</dbReference>
<dbReference type="PANTHER" id="PTHR43827">
    <property type="entry name" value="2,5-DIKETO-D-GLUCONIC ACID REDUCTASE"/>
    <property type="match status" value="1"/>
</dbReference>
<dbReference type="Gene3D" id="3.20.20.100">
    <property type="entry name" value="NADP-dependent oxidoreductase domain"/>
    <property type="match status" value="1"/>
</dbReference>
<organism evidence="6 7">
    <name type="scientific">Symbiodinium natans</name>
    <dbReference type="NCBI Taxonomy" id="878477"/>
    <lineage>
        <taxon>Eukaryota</taxon>
        <taxon>Sar</taxon>
        <taxon>Alveolata</taxon>
        <taxon>Dinophyceae</taxon>
        <taxon>Suessiales</taxon>
        <taxon>Symbiodiniaceae</taxon>
        <taxon>Symbiodinium</taxon>
    </lineage>
</organism>
<dbReference type="SUPFAM" id="SSF51430">
    <property type="entry name" value="NAD(P)-linked oxidoreductase"/>
    <property type="match status" value="1"/>
</dbReference>
<dbReference type="GO" id="GO:0016616">
    <property type="term" value="F:oxidoreductase activity, acting on the CH-OH group of donors, NAD or NADP as acceptor"/>
    <property type="evidence" value="ECO:0007669"/>
    <property type="project" value="UniProtKB-ARBA"/>
</dbReference>
<evidence type="ECO:0000256" key="2">
    <source>
        <dbReference type="ARBA" id="ARBA00022857"/>
    </source>
</evidence>
<gene>
    <name evidence="6" type="primary">ytbE</name>
    <name evidence="6" type="ORF">SNAT2548_LOCUS15799</name>
</gene>
<evidence type="ECO:0000313" key="6">
    <source>
        <dbReference type="EMBL" id="CAE7300237.1"/>
    </source>
</evidence>
<evidence type="ECO:0000256" key="1">
    <source>
        <dbReference type="ARBA" id="ARBA00007905"/>
    </source>
</evidence>
<dbReference type="PANTHER" id="PTHR43827:SF3">
    <property type="entry name" value="NADP-DEPENDENT OXIDOREDUCTASE DOMAIN-CONTAINING PROTEIN"/>
    <property type="match status" value="1"/>
</dbReference>
<protein>
    <submittedName>
        <fullName evidence="6">YtbE protein</fullName>
    </submittedName>
</protein>
<reference evidence="6" key="1">
    <citation type="submission" date="2021-02" db="EMBL/GenBank/DDBJ databases">
        <authorList>
            <person name="Dougan E. K."/>
            <person name="Rhodes N."/>
            <person name="Thang M."/>
            <person name="Chan C."/>
        </authorList>
    </citation>
    <scope>NUCLEOTIDE SEQUENCE</scope>
</reference>
<evidence type="ECO:0000259" key="5">
    <source>
        <dbReference type="Pfam" id="PF00248"/>
    </source>
</evidence>
<name>A0A812ND50_9DINO</name>
<comment type="similarity">
    <text evidence="1">Belongs to the aldo/keto reductase family.</text>
</comment>
<dbReference type="InterPro" id="IPR036812">
    <property type="entry name" value="NAD(P)_OxRdtase_dom_sf"/>
</dbReference>
<sequence length="266" mass="28735">MRERGLARAVGVCNFSAGHMSRLAATGRELPEVLQVELHLAQQQRELAAYCAGNGIRVMAASPLARGQLCRATGKLPALQDLAGVATKKSRSLAEVAVRWCLQQGFIALPKSKVQGHLEANAAFGFELTAPDMSALQCLDSRFSVTSSAQCLEFPWEQAVAEHSEVSDGDVGEERPRRRRRRRRKGKGKGKGKGGQEGKGGSRAPTSGTAAQRDVWLLQRHEPVGARQSLSNLSTMQQSGFESCRVLQCATAIATRSSWPSLEGIR</sequence>
<evidence type="ECO:0000313" key="7">
    <source>
        <dbReference type="Proteomes" id="UP000604046"/>
    </source>
</evidence>
<dbReference type="OrthoDB" id="416253at2759"/>
<dbReference type="InterPro" id="IPR020471">
    <property type="entry name" value="AKR"/>
</dbReference>
<dbReference type="PRINTS" id="PR00069">
    <property type="entry name" value="ALDKETRDTASE"/>
</dbReference>
<dbReference type="Proteomes" id="UP000604046">
    <property type="component" value="Unassembled WGS sequence"/>
</dbReference>
<keyword evidence="2" id="KW-0521">NADP</keyword>
<feature type="compositionally biased region" description="Basic and acidic residues" evidence="4">
    <location>
        <begin position="163"/>
        <end position="176"/>
    </location>
</feature>
<feature type="compositionally biased region" description="Basic residues" evidence="4">
    <location>
        <begin position="177"/>
        <end position="192"/>
    </location>
</feature>
<comment type="caution">
    <text evidence="6">The sequence shown here is derived from an EMBL/GenBank/DDBJ whole genome shotgun (WGS) entry which is preliminary data.</text>
</comment>
<proteinExistence type="inferred from homology"/>
<accession>A0A812ND50</accession>
<feature type="domain" description="NADP-dependent oxidoreductase" evidence="5">
    <location>
        <begin position="2"/>
        <end position="137"/>
    </location>
</feature>
<dbReference type="Pfam" id="PF00248">
    <property type="entry name" value="Aldo_ket_red"/>
    <property type="match status" value="1"/>
</dbReference>
<evidence type="ECO:0000256" key="4">
    <source>
        <dbReference type="SAM" id="MobiDB-lite"/>
    </source>
</evidence>